<organism evidence="25 26">
    <name type="scientific">Hypsizygus marmoreus</name>
    <name type="common">White beech mushroom</name>
    <name type="synonym">Agaricus marmoreus</name>
    <dbReference type="NCBI Taxonomy" id="39966"/>
    <lineage>
        <taxon>Eukaryota</taxon>
        <taxon>Fungi</taxon>
        <taxon>Dikarya</taxon>
        <taxon>Basidiomycota</taxon>
        <taxon>Agaricomycotina</taxon>
        <taxon>Agaricomycetes</taxon>
        <taxon>Agaricomycetidae</taxon>
        <taxon>Agaricales</taxon>
        <taxon>Tricholomatineae</taxon>
        <taxon>Lyophyllaceae</taxon>
        <taxon>Hypsizygus</taxon>
    </lineage>
</organism>
<dbReference type="InterPro" id="IPR000086">
    <property type="entry name" value="NUDIX_hydrolase_dom"/>
</dbReference>
<evidence type="ECO:0000256" key="10">
    <source>
        <dbReference type="ARBA" id="ARBA00024459"/>
    </source>
</evidence>
<accession>A0A369KCG6</accession>
<dbReference type="OrthoDB" id="447842at2759"/>
<dbReference type="EC" id="3.6.1.56" evidence="13"/>
<evidence type="ECO:0000256" key="12">
    <source>
        <dbReference type="ARBA" id="ARBA00024596"/>
    </source>
</evidence>
<evidence type="ECO:0000256" key="6">
    <source>
        <dbReference type="ARBA" id="ARBA00022801"/>
    </source>
</evidence>
<comment type="catalytic activity">
    <reaction evidence="11">
        <text>8-oxo-dGTP + H2O = 8-oxo-dGMP + diphosphate + H(+)</text>
        <dbReference type="Rhea" id="RHEA:31575"/>
        <dbReference type="ChEBI" id="CHEBI:15377"/>
        <dbReference type="ChEBI" id="CHEBI:15378"/>
        <dbReference type="ChEBI" id="CHEBI:33019"/>
        <dbReference type="ChEBI" id="CHEBI:63224"/>
        <dbReference type="ChEBI" id="CHEBI:77896"/>
    </reaction>
    <physiologicalReaction direction="left-to-right" evidence="11">
        <dbReference type="Rhea" id="RHEA:31576"/>
    </physiologicalReaction>
</comment>
<dbReference type="PRINTS" id="PR01403">
    <property type="entry name" value="8OXTPHPHTASE"/>
</dbReference>
<dbReference type="PANTHER" id="PTHR43758:SF2">
    <property type="entry name" value="OXIDIZED PURINE NUCLEOSIDE TRIPHOSPHATE HYDROLASE"/>
    <property type="match status" value="1"/>
</dbReference>
<feature type="domain" description="Nudix hydrolase" evidence="24">
    <location>
        <begin position="1"/>
        <end position="119"/>
    </location>
</feature>
<comment type="subunit">
    <text evidence="4">Monomer.</text>
</comment>
<sequence length="161" mass="18099">MDGKILLGYKKRGFGKNKYNGFGGKVEEGETILQAAVRELEEEAGITAPLEYAGTLLFLTKGLDMPAFHIDIFRSDEYSGVIIETDEMRPQWFSIPSSSSKDIVLDETCDIPFAQMWDTDPLWIPLLLSKKIFVGRADFSLEGDVFSPRKWWIGVPSDNNA</sequence>
<evidence type="ECO:0000256" key="14">
    <source>
        <dbReference type="ARBA" id="ARBA00026218"/>
    </source>
</evidence>
<evidence type="ECO:0000313" key="26">
    <source>
        <dbReference type="Proteomes" id="UP000076154"/>
    </source>
</evidence>
<comment type="catalytic activity">
    <reaction evidence="22">
        <text>N(6)-methyl-dATP + H2O = N(6)-methyl-dAMP + diphosphate + H(+)</text>
        <dbReference type="Rhea" id="RHEA:67604"/>
        <dbReference type="ChEBI" id="CHEBI:15377"/>
        <dbReference type="ChEBI" id="CHEBI:15378"/>
        <dbReference type="ChEBI" id="CHEBI:33019"/>
        <dbReference type="ChEBI" id="CHEBI:169976"/>
        <dbReference type="ChEBI" id="CHEBI:172872"/>
    </reaction>
    <physiologicalReaction direction="left-to-right" evidence="22">
        <dbReference type="Rhea" id="RHEA:67605"/>
    </physiologicalReaction>
</comment>
<dbReference type="PROSITE" id="PS00893">
    <property type="entry name" value="NUDIX_BOX"/>
    <property type="match status" value="1"/>
</dbReference>
<evidence type="ECO:0000256" key="7">
    <source>
        <dbReference type="ARBA" id="ARBA00022842"/>
    </source>
</evidence>
<dbReference type="GO" id="GO:0042262">
    <property type="term" value="P:DNA protection"/>
    <property type="evidence" value="ECO:0007669"/>
    <property type="project" value="InterPro"/>
</dbReference>
<dbReference type="AlphaFoldDB" id="A0A369KCG6"/>
<evidence type="ECO:0000256" key="21">
    <source>
        <dbReference type="ARBA" id="ARBA00048894"/>
    </source>
</evidence>
<comment type="subcellular location">
    <subcellularLocation>
        <location evidence="2">Nucleus</location>
    </subcellularLocation>
</comment>
<evidence type="ECO:0000256" key="13">
    <source>
        <dbReference type="ARBA" id="ARBA00026103"/>
    </source>
</evidence>
<evidence type="ECO:0000259" key="24">
    <source>
        <dbReference type="PROSITE" id="PS51462"/>
    </source>
</evidence>
<evidence type="ECO:0000256" key="15">
    <source>
        <dbReference type="ARBA" id="ARBA00029673"/>
    </source>
</evidence>
<dbReference type="InterPro" id="IPR020084">
    <property type="entry name" value="NUDIX_hydrolase_CS"/>
</dbReference>
<evidence type="ECO:0000256" key="20">
    <source>
        <dbReference type="ARBA" id="ARBA00048002"/>
    </source>
</evidence>
<comment type="caution">
    <text evidence="25">The sequence shown here is derived from an EMBL/GenBank/DDBJ whole genome shotgun (WGS) entry which is preliminary data.</text>
</comment>
<dbReference type="GO" id="GO:0046872">
    <property type="term" value="F:metal ion binding"/>
    <property type="evidence" value="ECO:0007669"/>
    <property type="project" value="UniProtKB-KW"/>
</dbReference>
<evidence type="ECO:0000256" key="5">
    <source>
        <dbReference type="ARBA" id="ARBA00022723"/>
    </source>
</evidence>
<evidence type="ECO:0000256" key="17">
    <source>
        <dbReference type="ARBA" id="ARBA00030682"/>
    </source>
</evidence>
<gene>
    <name evidence="25" type="primary">Nudt1</name>
    <name evidence="25" type="ORF">Hypma_007238</name>
</gene>
<evidence type="ECO:0000256" key="4">
    <source>
        <dbReference type="ARBA" id="ARBA00011245"/>
    </source>
</evidence>
<comment type="catalytic activity">
    <reaction evidence="9">
        <text>8-oxo-dATP + H2O = 8-oxo-dAMP + diphosphate + H(+)</text>
        <dbReference type="Rhea" id="RHEA:65396"/>
        <dbReference type="ChEBI" id="CHEBI:15377"/>
        <dbReference type="ChEBI" id="CHEBI:15378"/>
        <dbReference type="ChEBI" id="CHEBI:33019"/>
        <dbReference type="ChEBI" id="CHEBI:71361"/>
        <dbReference type="ChEBI" id="CHEBI:172871"/>
    </reaction>
    <physiologicalReaction direction="left-to-right" evidence="9">
        <dbReference type="Rhea" id="RHEA:65397"/>
    </physiologicalReaction>
</comment>
<evidence type="ECO:0000256" key="11">
    <source>
        <dbReference type="ARBA" id="ARBA00024486"/>
    </source>
</evidence>
<proteinExistence type="inferred from homology"/>
<comment type="catalytic activity">
    <reaction evidence="10">
        <text>2-oxo-dATP + H2O = 2-oxo-dAMP + diphosphate + H(+)</text>
        <dbReference type="Rhea" id="RHEA:31583"/>
        <dbReference type="ChEBI" id="CHEBI:15377"/>
        <dbReference type="ChEBI" id="CHEBI:15378"/>
        <dbReference type="ChEBI" id="CHEBI:33019"/>
        <dbReference type="ChEBI" id="CHEBI:63212"/>
        <dbReference type="ChEBI" id="CHEBI:77897"/>
        <dbReference type="EC" id="3.6.1.56"/>
    </reaction>
    <physiologicalReaction direction="left-to-right" evidence="10">
        <dbReference type="Rhea" id="RHEA:31584"/>
    </physiologicalReaction>
</comment>
<evidence type="ECO:0000256" key="16">
    <source>
        <dbReference type="ARBA" id="ARBA00030634"/>
    </source>
</evidence>
<evidence type="ECO:0000256" key="8">
    <source>
        <dbReference type="ARBA" id="ARBA00023242"/>
    </source>
</evidence>
<dbReference type="PROSITE" id="PS51462">
    <property type="entry name" value="NUDIX"/>
    <property type="match status" value="1"/>
</dbReference>
<evidence type="ECO:0000256" key="2">
    <source>
        <dbReference type="ARBA" id="ARBA00004123"/>
    </source>
</evidence>
<evidence type="ECO:0000256" key="9">
    <source>
        <dbReference type="ARBA" id="ARBA00024448"/>
    </source>
</evidence>
<dbReference type="InParanoid" id="A0A369KCG6"/>
<keyword evidence="26" id="KW-1185">Reference proteome</keyword>
<dbReference type="GO" id="GO:0008828">
    <property type="term" value="F:dATP diphosphatase activity"/>
    <property type="evidence" value="ECO:0007669"/>
    <property type="project" value="UniProtKB-EC"/>
</dbReference>
<evidence type="ECO:0000256" key="3">
    <source>
        <dbReference type="ARBA" id="ARBA00005582"/>
    </source>
</evidence>
<protein>
    <recommendedName>
        <fullName evidence="14">Oxidized purine nucleoside triphosphate hydrolase</fullName>
        <ecNumber evidence="13">3.6.1.56</ecNumber>
    </recommendedName>
    <alternativeName>
        <fullName evidence="18">2-hydroxy-dATP diphosphatase</fullName>
    </alternativeName>
    <alternativeName>
        <fullName evidence="17">7,8-dihydro-8-oxoguanine triphosphatase</fullName>
    </alternativeName>
    <alternativeName>
        <fullName evidence="16">8-oxo-dGTPase</fullName>
    </alternativeName>
    <alternativeName>
        <fullName evidence="19">Methylated purine nucleoside triphosphate hydrolase</fullName>
    </alternativeName>
    <alternativeName>
        <fullName evidence="15">Nucleoside diphosphate-linked moiety X motif 1</fullName>
    </alternativeName>
</protein>
<keyword evidence="5" id="KW-0479">Metal-binding</keyword>
<keyword evidence="8" id="KW-0539">Nucleus</keyword>
<dbReference type="EMBL" id="LUEZ02000005">
    <property type="protein sequence ID" value="RDB30567.1"/>
    <property type="molecule type" value="Genomic_DNA"/>
</dbReference>
<comment type="catalytic activity">
    <reaction evidence="21">
        <text>O(6)-methyl-dGTP + H2O = O(6)-methyl-dGMP + diphosphate + H(+)</text>
        <dbReference type="Rhea" id="RHEA:67600"/>
        <dbReference type="ChEBI" id="CHEBI:15377"/>
        <dbReference type="ChEBI" id="CHEBI:15378"/>
        <dbReference type="ChEBI" id="CHEBI:33019"/>
        <dbReference type="ChEBI" id="CHEBI:169974"/>
        <dbReference type="ChEBI" id="CHEBI:169975"/>
    </reaction>
    <physiologicalReaction direction="left-to-right" evidence="21">
        <dbReference type="Rhea" id="RHEA:67601"/>
    </physiologicalReaction>
</comment>
<dbReference type="GO" id="GO:0005634">
    <property type="term" value="C:nucleus"/>
    <property type="evidence" value="ECO:0007669"/>
    <property type="project" value="UniProtKB-SubCell"/>
</dbReference>
<dbReference type="STRING" id="39966.A0A369KCG6"/>
<dbReference type="SUPFAM" id="SSF55811">
    <property type="entry name" value="Nudix"/>
    <property type="match status" value="1"/>
</dbReference>
<evidence type="ECO:0000256" key="19">
    <source>
        <dbReference type="ARBA" id="ARBA00032071"/>
    </source>
</evidence>
<comment type="cofactor">
    <cofactor evidence="1">
        <name>Mg(2+)</name>
        <dbReference type="ChEBI" id="CHEBI:18420"/>
    </cofactor>
</comment>
<evidence type="ECO:0000256" key="23">
    <source>
        <dbReference type="ARBA" id="ARBA00053094"/>
    </source>
</evidence>
<name>A0A369KCG6_HYPMA</name>
<evidence type="ECO:0000256" key="18">
    <source>
        <dbReference type="ARBA" id="ARBA00031927"/>
    </source>
</evidence>
<dbReference type="Pfam" id="PF00293">
    <property type="entry name" value="NUDIX"/>
    <property type="match status" value="1"/>
</dbReference>
<comment type="catalytic activity">
    <reaction evidence="12">
        <text>2-oxo-ATP + H2O = 2-oxo-AMP + diphosphate + H(+)</text>
        <dbReference type="Rhea" id="RHEA:67392"/>
        <dbReference type="ChEBI" id="CHEBI:15377"/>
        <dbReference type="ChEBI" id="CHEBI:15378"/>
        <dbReference type="ChEBI" id="CHEBI:33019"/>
        <dbReference type="ChEBI" id="CHEBI:71395"/>
        <dbReference type="ChEBI" id="CHEBI:172878"/>
    </reaction>
    <physiologicalReaction direction="left-to-right" evidence="12">
        <dbReference type="Rhea" id="RHEA:67393"/>
    </physiologicalReaction>
</comment>
<dbReference type="InterPro" id="IPR003563">
    <property type="entry name" value="8ODP"/>
</dbReference>
<dbReference type="InterPro" id="IPR015797">
    <property type="entry name" value="NUDIX_hydrolase-like_dom_sf"/>
</dbReference>
<evidence type="ECO:0000256" key="22">
    <source>
        <dbReference type="ARBA" id="ARBA00049032"/>
    </source>
</evidence>
<comment type="function">
    <text evidence="23">Oxidized purine nucleoside triphosphate hydrolase which is a prominent sanitizer of the oxidized nucleotide pool. Catalyzes the hydrolysis of 2-oxo-dATP (2-hydroxy-dATP) into 2-oxo-dAMP. Also has a significant hydrolase activity toward 2-oxo-ATP, 8-oxo-dGTP and 8-oxo-dATP. Through the hydrolysis of oxidized purine nucleoside triphosphates, prevents their incorporation into DNA and the subsequent transversions A:T to C:G and G:C to T:A. Also catalyzes the hydrolysis of methylated purine nucleoside triphosphate preventing their integration into DNA. Through this antimutagenic activity protects cells from oxidative stress.</text>
</comment>
<keyword evidence="6" id="KW-0378">Hydrolase</keyword>
<dbReference type="PANTHER" id="PTHR43758">
    <property type="entry name" value="7,8-DIHYDRO-8-OXOGUANINE TRIPHOSPHATASE"/>
    <property type="match status" value="1"/>
</dbReference>
<reference evidence="25" key="1">
    <citation type="submission" date="2018-04" db="EMBL/GenBank/DDBJ databases">
        <title>Whole genome sequencing of Hypsizygus marmoreus.</title>
        <authorList>
            <person name="Choi I.-G."/>
            <person name="Min B."/>
            <person name="Kim J.-G."/>
            <person name="Kim S."/>
            <person name="Oh Y.-L."/>
            <person name="Kong W.-S."/>
            <person name="Park H."/>
            <person name="Jeong J."/>
            <person name="Song E.-S."/>
        </authorList>
    </citation>
    <scope>NUCLEOTIDE SEQUENCE [LARGE SCALE GENOMIC DNA]</scope>
    <source>
        <strain evidence="25">51987-8</strain>
    </source>
</reference>
<dbReference type="GO" id="GO:0008413">
    <property type="term" value="F:8-oxo-7,8-dihydroguanosine triphosphate pyrophosphatase activity"/>
    <property type="evidence" value="ECO:0007669"/>
    <property type="project" value="InterPro"/>
</dbReference>
<comment type="catalytic activity">
    <reaction evidence="20">
        <text>N(6)-methyl-ATP + H2O = N(6)-methyl-AMP + diphosphate + H(+)</text>
        <dbReference type="Rhea" id="RHEA:67608"/>
        <dbReference type="ChEBI" id="CHEBI:15377"/>
        <dbReference type="ChEBI" id="CHEBI:15378"/>
        <dbReference type="ChEBI" id="CHEBI:33019"/>
        <dbReference type="ChEBI" id="CHEBI:144842"/>
        <dbReference type="ChEBI" id="CHEBI:172873"/>
    </reaction>
    <physiologicalReaction direction="left-to-right" evidence="20">
        <dbReference type="Rhea" id="RHEA:67609"/>
    </physiologicalReaction>
</comment>
<evidence type="ECO:0000256" key="1">
    <source>
        <dbReference type="ARBA" id="ARBA00001946"/>
    </source>
</evidence>
<evidence type="ECO:0000313" key="25">
    <source>
        <dbReference type="EMBL" id="RDB30567.1"/>
    </source>
</evidence>
<dbReference type="GO" id="GO:0005737">
    <property type="term" value="C:cytoplasm"/>
    <property type="evidence" value="ECO:0007669"/>
    <property type="project" value="TreeGrafter"/>
</dbReference>
<keyword evidence="7" id="KW-0460">Magnesium</keyword>
<dbReference type="Proteomes" id="UP000076154">
    <property type="component" value="Unassembled WGS sequence"/>
</dbReference>
<comment type="similarity">
    <text evidence="3">Belongs to the Nudix hydrolase family.</text>
</comment>
<dbReference type="Gene3D" id="3.90.79.10">
    <property type="entry name" value="Nucleoside Triphosphate Pyrophosphohydrolase"/>
    <property type="match status" value="1"/>
</dbReference>
<dbReference type="CDD" id="cd03427">
    <property type="entry name" value="NUDIX_MTH1_Nudt1"/>
    <property type="match status" value="1"/>
</dbReference>